<dbReference type="EMBL" id="JAWIZZ010000006">
    <property type="protein sequence ID" value="KAK5782366.1"/>
    <property type="molecule type" value="Genomic_DNA"/>
</dbReference>
<dbReference type="PROSITE" id="PS00478">
    <property type="entry name" value="LIM_DOMAIN_1"/>
    <property type="match status" value="1"/>
</dbReference>
<keyword evidence="5" id="KW-0175">Coiled coil</keyword>
<feature type="coiled-coil region" evidence="5">
    <location>
        <begin position="424"/>
        <end position="479"/>
    </location>
</feature>
<evidence type="ECO:0000256" key="1">
    <source>
        <dbReference type="ARBA" id="ARBA00022468"/>
    </source>
</evidence>
<keyword evidence="2 4" id="KW-0479">Metal-binding</keyword>
<dbReference type="GO" id="GO:0005933">
    <property type="term" value="C:cellular bud"/>
    <property type="evidence" value="ECO:0007669"/>
    <property type="project" value="UniProtKB-ARBA"/>
</dbReference>
<dbReference type="PROSITE" id="PS50238">
    <property type="entry name" value="RHOGAP"/>
    <property type="match status" value="1"/>
</dbReference>
<dbReference type="GO" id="GO:0005938">
    <property type="term" value="C:cell cortex"/>
    <property type="evidence" value="ECO:0007669"/>
    <property type="project" value="UniProtKB-ARBA"/>
</dbReference>
<feature type="domain" description="LIM zinc-binding" evidence="7">
    <location>
        <begin position="30"/>
        <end position="86"/>
    </location>
</feature>
<accession>A0AAN8A9P1</accession>
<comment type="caution">
    <text evidence="9">The sequence shown here is derived from an EMBL/GenBank/DDBJ whole genome shotgun (WGS) entry which is preliminary data.</text>
</comment>
<feature type="compositionally biased region" description="Polar residues" evidence="6">
    <location>
        <begin position="174"/>
        <end position="195"/>
    </location>
</feature>
<name>A0AAN8A9P1_9SACH</name>
<evidence type="ECO:0000256" key="5">
    <source>
        <dbReference type="SAM" id="Coils"/>
    </source>
</evidence>
<sequence length="784" mass="89857">MSLQSPKTVPTSLPHNSFQDRLNLKESDLPNCVRCKESIVSGNAYELGDDRWHTDCFTCYRCGRFLNCDSDFLVLGTGALICFDCSDSCKRCGKKIDDLAIILSSSNEAYCSECFVCCKCGENIKDLRYARTRKGLFCLKCHKKLLAKRKLYEEKKRREMKNLPILPEPLEDNPLSTTTHKSNVTSPSENKTSSVQDINIHGSLSEENNCNNSVPKQKVLLNKTPLKNYEKRPELIINDEDEGFYSKVDKKHKKELSLPLLDADQKLNLTPVKQITQANDSSKKHLKSYSDITEFINKSPLSKNNNNTYDENTFTKTPLNLLSLPTETPTTNTFKYGVEQQPLTPKRLSANSEVIHEQDLEDKPKCLTRNDTYTYNTTTSETNDILNNYIDRSSLLSERKSFNLSGLLDNNNDNNEIKKKFIILQQLEDDIIELQATKAKLLQQVEDMIIIKKDLENKLDIMKEEINSAQHILNEYSQQPQLPTSSSESFPNDNVPIKNESTVSVSRPTTKPKFWKIFSSKTQSSPSIISSPLPYSHSNQSISHLRNLPSPQMFNNSNLKSSPSHNTIDKTRQKIEISPPMLQHPEDLQNINLIPISNNNNKVLPVILTKCIQYIESNEENLKSEGLYRKSGSKRVIEEIEAQFKSGEKNIDLSLYDINAITSVLKKYLRDLPNPIITYEIYEPVIDYVRENDMNLQDMATKQGFRQILKSLPKDHIEILKLLSKHINLVQHYSEFNLMTAKNLHLVFTPSLIRDYSGEKEIIDLKERNFIIGYIFEHCQELFD</sequence>
<evidence type="ECO:0000313" key="9">
    <source>
        <dbReference type="EMBL" id="KAK5782366.1"/>
    </source>
</evidence>
<feature type="domain" description="LIM zinc-binding" evidence="7">
    <location>
        <begin position="87"/>
        <end position="148"/>
    </location>
</feature>
<feature type="compositionally biased region" description="Polar residues" evidence="6">
    <location>
        <begin position="479"/>
        <end position="492"/>
    </location>
</feature>
<dbReference type="Proteomes" id="UP001306508">
    <property type="component" value="Unassembled WGS sequence"/>
</dbReference>
<evidence type="ECO:0000313" key="10">
    <source>
        <dbReference type="Proteomes" id="UP001306508"/>
    </source>
</evidence>
<dbReference type="GO" id="GO:0007010">
    <property type="term" value="P:cytoskeleton organization"/>
    <property type="evidence" value="ECO:0007669"/>
    <property type="project" value="UniProtKB-ARBA"/>
</dbReference>
<dbReference type="Pfam" id="PF00620">
    <property type="entry name" value="RhoGAP"/>
    <property type="match status" value="1"/>
</dbReference>
<dbReference type="InterPro" id="IPR000198">
    <property type="entry name" value="RhoGAP_dom"/>
</dbReference>
<dbReference type="InterPro" id="IPR050729">
    <property type="entry name" value="Rho-GAP"/>
</dbReference>
<keyword evidence="10" id="KW-1185">Reference proteome</keyword>
<dbReference type="SMART" id="SM00132">
    <property type="entry name" value="LIM"/>
    <property type="match status" value="2"/>
</dbReference>
<dbReference type="AlphaFoldDB" id="A0AAN8A9P1"/>
<dbReference type="CDD" id="cd00159">
    <property type="entry name" value="RhoGAP"/>
    <property type="match status" value="1"/>
</dbReference>
<evidence type="ECO:0000256" key="6">
    <source>
        <dbReference type="SAM" id="MobiDB-lite"/>
    </source>
</evidence>
<keyword evidence="4" id="KW-0440">LIM domain</keyword>
<evidence type="ECO:0000256" key="3">
    <source>
        <dbReference type="ARBA" id="ARBA00022833"/>
    </source>
</evidence>
<evidence type="ECO:0000256" key="2">
    <source>
        <dbReference type="ARBA" id="ARBA00022723"/>
    </source>
</evidence>
<dbReference type="CDD" id="cd09394">
    <property type="entry name" value="LIM1_Rga"/>
    <property type="match status" value="1"/>
</dbReference>
<evidence type="ECO:0000259" key="8">
    <source>
        <dbReference type="PROSITE" id="PS50238"/>
    </source>
</evidence>
<dbReference type="PROSITE" id="PS50023">
    <property type="entry name" value="LIM_DOMAIN_2"/>
    <property type="match status" value="2"/>
</dbReference>
<feature type="region of interest" description="Disordered" evidence="6">
    <location>
        <begin position="166"/>
        <end position="195"/>
    </location>
</feature>
<keyword evidence="1" id="KW-0343">GTPase activation</keyword>
<reference evidence="10" key="1">
    <citation type="submission" date="2023-07" db="EMBL/GenBank/DDBJ databases">
        <title>A draft genome of Kazachstania heterogenica Y-27499.</title>
        <authorList>
            <person name="Donic C."/>
            <person name="Kralova J.S."/>
            <person name="Fidel L."/>
            <person name="Ben-Dor S."/>
            <person name="Jung S."/>
        </authorList>
    </citation>
    <scope>NUCLEOTIDE SEQUENCE [LARGE SCALE GENOMIC DNA]</scope>
    <source>
        <strain evidence="10">Y27499</strain>
    </source>
</reference>
<protein>
    <recommendedName>
        <fullName evidence="11">RhoGAP-domain-containing protein</fullName>
    </recommendedName>
</protein>
<gene>
    <name evidence="9" type="ORF">RI543_000302</name>
</gene>
<dbReference type="Gene3D" id="2.10.110.10">
    <property type="entry name" value="Cysteine Rich Protein"/>
    <property type="match status" value="2"/>
</dbReference>
<feature type="region of interest" description="Disordered" evidence="6">
    <location>
        <begin position="479"/>
        <end position="504"/>
    </location>
</feature>
<dbReference type="GO" id="GO:0005096">
    <property type="term" value="F:GTPase activator activity"/>
    <property type="evidence" value="ECO:0007669"/>
    <property type="project" value="UniProtKB-KW"/>
</dbReference>
<dbReference type="SUPFAM" id="SSF48350">
    <property type="entry name" value="GTPase activation domain, GAP"/>
    <property type="match status" value="1"/>
</dbReference>
<dbReference type="PANTHER" id="PTHR23176:SF121">
    <property type="entry name" value="RHO-TYPE GTPASE-ACTIVATING PROTEIN 1-RELATED"/>
    <property type="match status" value="1"/>
</dbReference>
<dbReference type="SMART" id="SM00324">
    <property type="entry name" value="RhoGAP"/>
    <property type="match status" value="1"/>
</dbReference>
<evidence type="ECO:0008006" key="11">
    <source>
        <dbReference type="Google" id="ProtNLM"/>
    </source>
</evidence>
<dbReference type="GO" id="GO:0046872">
    <property type="term" value="F:metal ion binding"/>
    <property type="evidence" value="ECO:0007669"/>
    <property type="project" value="UniProtKB-KW"/>
</dbReference>
<dbReference type="PANTHER" id="PTHR23176">
    <property type="entry name" value="RHO/RAC/CDC GTPASE-ACTIVATING PROTEIN"/>
    <property type="match status" value="1"/>
</dbReference>
<dbReference type="InterPro" id="IPR008936">
    <property type="entry name" value="Rho_GTPase_activation_prot"/>
</dbReference>
<evidence type="ECO:0000256" key="4">
    <source>
        <dbReference type="PROSITE-ProRule" id="PRU00125"/>
    </source>
</evidence>
<dbReference type="Pfam" id="PF00412">
    <property type="entry name" value="LIM"/>
    <property type="match status" value="2"/>
</dbReference>
<proteinExistence type="predicted"/>
<evidence type="ECO:0000259" key="7">
    <source>
        <dbReference type="PROSITE" id="PS50023"/>
    </source>
</evidence>
<dbReference type="InterPro" id="IPR001781">
    <property type="entry name" value="Znf_LIM"/>
</dbReference>
<keyword evidence="3 4" id="KW-0862">Zinc</keyword>
<organism evidence="9 10">
    <name type="scientific">Arxiozyma heterogenica</name>
    <dbReference type="NCBI Taxonomy" id="278026"/>
    <lineage>
        <taxon>Eukaryota</taxon>
        <taxon>Fungi</taxon>
        <taxon>Dikarya</taxon>
        <taxon>Ascomycota</taxon>
        <taxon>Saccharomycotina</taxon>
        <taxon>Saccharomycetes</taxon>
        <taxon>Saccharomycetales</taxon>
        <taxon>Saccharomycetaceae</taxon>
        <taxon>Arxiozyma</taxon>
    </lineage>
</organism>
<dbReference type="Gene3D" id="1.10.555.10">
    <property type="entry name" value="Rho GTPase activation protein"/>
    <property type="match status" value="1"/>
</dbReference>
<dbReference type="CDD" id="cd09395">
    <property type="entry name" value="LIM2_Rga"/>
    <property type="match status" value="1"/>
</dbReference>
<dbReference type="GO" id="GO:0007165">
    <property type="term" value="P:signal transduction"/>
    <property type="evidence" value="ECO:0007669"/>
    <property type="project" value="InterPro"/>
</dbReference>
<feature type="domain" description="Rho-GAP" evidence="8">
    <location>
        <begin position="591"/>
        <end position="783"/>
    </location>
</feature>